<dbReference type="Proteomes" id="UP000838412">
    <property type="component" value="Chromosome 12"/>
</dbReference>
<protein>
    <submittedName>
        <fullName evidence="2">Hypp6631 protein</fullName>
    </submittedName>
</protein>
<name>A0A8J9YVF2_BRALA</name>
<proteinExistence type="predicted"/>
<evidence type="ECO:0000313" key="3">
    <source>
        <dbReference type="Proteomes" id="UP000838412"/>
    </source>
</evidence>
<evidence type="ECO:0000313" key="2">
    <source>
        <dbReference type="EMBL" id="CAH1242374.1"/>
    </source>
</evidence>
<dbReference type="InterPro" id="IPR049012">
    <property type="entry name" value="Mutator_transp_dom"/>
</dbReference>
<accession>A0A8J9YVF2</accession>
<sequence>MPTSGETQRGFVSGESLECIRCGFVFGPVKLYEESERLPGKERGPRPAKTNVQFGVITKIGIGVTGSKTLFRAMNICTPSMSNMHNTVTGVCDNMEKILESSLDYNKRKVRQALKLRGREVVEGEPLAIDGVADGANNNPSYRGVSQRATQASLPLYETRGNPTDDVFDEPTFTYEEFSQYDGLWLRHLLLHMTSPLQQAKTTPEDAIVDIMQDGRSIAIGRVAYLFAFDVEKQCHFDMATAVLQEKKEQDVPLPFKIHGGKANWRSMKTIALMNTMVIPSPYHTAWTFLSEFAESQRLNQVLKSQEPWLLLFVNVNILKRIGRVRMDMASAGMEHRVVQCCCLATLSEENKVSGDESLPPDLSFHVLEECHGPDGAEGFQILANDKVEVMVRLWERHLDSDKKRLSYFSCHQKKLAKGRWGRILAQSGQTAADMSGLCIYGCVQISSQPTRPLVRHMEETCLDTAVPDGLEEIEVDPDEGSRTWM</sequence>
<keyword evidence="3" id="KW-1185">Reference proteome</keyword>
<reference evidence="2" key="1">
    <citation type="submission" date="2022-01" db="EMBL/GenBank/DDBJ databases">
        <authorList>
            <person name="Braso-Vives M."/>
        </authorList>
    </citation>
    <scope>NUCLEOTIDE SEQUENCE</scope>
</reference>
<organism evidence="2 3">
    <name type="scientific">Branchiostoma lanceolatum</name>
    <name type="common">Common lancelet</name>
    <name type="synonym">Amphioxus lanceolatum</name>
    <dbReference type="NCBI Taxonomy" id="7740"/>
    <lineage>
        <taxon>Eukaryota</taxon>
        <taxon>Metazoa</taxon>
        <taxon>Chordata</taxon>
        <taxon>Cephalochordata</taxon>
        <taxon>Leptocardii</taxon>
        <taxon>Amphioxiformes</taxon>
        <taxon>Branchiostomatidae</taxon>
        <taxon>Branchiostoma</taxon>
    </lineage>
</organism>
<evidence type="ECO:0000259" key="1">
    <source>
        <dbReference type="Pfam" id="PF20700"/>
    </source>
</evidence>
<dbReference type="Pfam" id="PF20700">
    <property type="entry name" value="Mutator"/>
    <property type="match status" value="1"/>
</dbReference>
<feature type="domain" description="Mutator-like transposase" evidence="1">
    <location>
        <begin position="2"/>
        <end position="159"/>
    </location>
</feature>
<dbReference type="AlphaFoldDB" id="A0A8J9YVF2"/>
<gene>
    <name evidence="2" type="primary">Hypp6631</name>
    <name evidence="2" type="ORF">BLAG_LOCUS5671</name>
</gene>
<dbReference type="EMBL" id="OV696697">
    <property type="protein sequence ID" value="CAH1242374.1"/>
    <property type="molecule type" value="Genomic_DNA"/>
</dbReference>